<dbReference type="Proteomes" id="UP001056120">
    <property type="component" value="Linkage Group LG14"/>
</dbReference>
<protein>
    <submittedName>
        <fullName evidence="1">Uncharacterized protein</fullName>
    </submittedName>
</protein>
<proteinExistence type="predicted"/>
<sequence length="71" mass="8316">MSFDHKKRENITVINHLKPQFTFAAVQTLQLNSLFRVSTFNLNLILDLNRVVSLCTCYITTNLRTNFLRMP</sequence>
<evidence type="ECO:0000313" key="2">
    <source>
        <dbReference type="Proteomes" id="UP001056120"/>
    </source>
</evidence>
<reference evidence="2" key="1">
    <citation type="journal article" date="2022" name="Mol. Ecol. Resour.">
        <title>The genomes of chicory, endive, great burdock and yacon provide insights into Asteraceae palaeo-polyploidization history and plant inulin production.</title>
        <authorList>
            <person name="Fan W."/>
            <person name="Wang S."/>
            <person name="Wang H."/>
            <person name="Wang A."/>
            <person name="Jiang F."/>
            <person name="Liu H."/>
            <person name="Zhao H."/>
            <person name="Xu D."/>
            <person name="Zhang Y."/>
        </authorList>
    </citation>
    <scope>NUCLEOTIDE SEQUENCE [LARGE SCALE GENOMIC DNA]</scope>
    <source>
        <strain evidence="2">cv. Yunnan</strain>
    </source>
</reference>
<dbReference type="EMBL" id="CM042031">
    <property type="protein sequence ID" value="KAI3783837.1"/>
    <property type="molecule type" value="Genomic_DNA"/>
</dbReference>
<organism evidence="1 2">
    <name type="scientific">Smallanthus sonchifolius</name>
    <dbReference type="NCBI Taxonomy" id="185202"/>
    <lineage>
        <taxon>Eukaryota</taxon>
        <taxon>Viridiplantae</taxon>
        <taxon>Streptophyta</taxon>
        <taxon>Embryophyta</taxon>
        <taxon>Tracheophyta</taxon>
        <taxon>Spermatophyta</taxon>
        <taxon>Magnoliopsida</taxon>
        <taxon>eudicotyledons</taxon>
        <taxon>Gunneridae</taxon>
        <taxon>Pentapetalae</taxon>
        <taxon>asterids</taxon>
        <taxon>campanulids</taxon>
        <taxon>Asterales</taxon>
        <taxon>Asteraceae</taxon>
        <taxon>Asteroideae</taxon>
        <taxon>Heliantheae alliance</taxon>
        <taxon>Millerieae</taxon>
        <taxon>Smallanthus</taxon>
    </lineage>
</organism>
<evidence type="ECO:0000313" key="1">
    <source>
        <dbReference type="EMBL" id="KAI3783837.1"/>
    </source>
</evidence>
<name>A0ACB9GM80_9ASTR</name>
<keyword evidence="2" id="KW-1185">Reference proteome</keyword>
<comment type="caution">
    <text evidence="1">The sequence shown here is derived from an EMBL/GenBank/DDBJ whole genome shotgun (WGS) entry which is preliminary data.</text>
</comment>
<gene>
    <name evidence="1" type="ORF">L1987_42925</name>
</gene>
<accession>A0ACB9GM80</accession>
<reference evidence="1 2" key="2">
    <citation type="journal article" date="2022" name="Mol. Ecol. Resour.">
        <title>The genomes of chicory, endive, great burdock and yacon provide insights into Asteraceae paleo-polyploidization history and plant inulin production.</title>
        <authorList>
            <person name="Fan W."/>
            <person name="Wang S."/>
            <person name="Wang H."/>
            <person name="Wang A."/>
            <person name="Jiang F."/>
            <person name="Liu H."/>
            <person name="Zhao H."/>
            <person name="Xu D."/>
            <person name="Zhang Y."/>
        </authorList>
    </citation>
    <scope>NUCLEOTIDE SEQUENCE [LARGE SCALE GENOMIC DNA]</scope>
    <source>
        <strain evidence="2">cv. Yunnan</strain>
        <tissue evidence="1">Leaves</tissue>
    </source>
</reference>